<evidence type="ECO:0000313" key="2">
    <source>
        <dbReference type="EMBL" id="SFS96962.1"/>
    </source>
</evidence>
<evidence type="ECO:0000256" key="1">
    <source>
        <dbReference type="SAM" id="Coils"/>
    </source>
</evidence>
<protein>
    <submittedName>
        <fullName evidence="2">Uncharacterized protein</fullName>
    </submittedName>
</protein>
<dbReference type="RefSeq" id="WP_093366172.1">
    <property type="nucleotide sequence ID" value="NZ_FOZZ01000008.1"/>
</dbReference>
<feature type="coiled-coil region" evidence="1">
    <location>
        <begin position="40"/>
        <end position="67"/>
    </location>
</feature>
<gene>
    <name evidence="2" type="ORF">SAMN05660206_10814</name>
</gene>
<dbReference type="AlphaFoldDB" id="A0A1I6U6B5"/>
<reference evidence="2 3" key="1">
    <citation type="submission" date="2016-10" db="EMBL/GenBank/DDBJ databases">
        <authorList>
            <person name="de Groot N.N."/>
        </authorList>
    </citation>
    <scope>NUCLEOTIDE SEQUENCE [LARGE SCALE GENOMIC DNA]</scope>
    <source>
        <strain evidence="2 3">DSM 22789</strain>
    </source>
</reference>
<dbReference type="Proteomes" id="UP000198785">
    <property type="component" value="Unassembled WGS sequence"/>
</dbReference>
<accession>A0A1I6U6B5</accession>
<dbReference type="EMBL" id="FOZZ01000008">
    <property type="protein sequence ID" value="SFS96962.1"/>
    <property type="molecule type" value="Genomic_DNA"/>
</dbReference>
<organism evidence="2 3">
    <name type="scientific">Sphingobacterium wenxiniae</name>
    <dbReference type="NCBI Taxonomy" id="683125"/>
    <lineage>
        <taxon>Bacteria</taxon>
        <taxon>Pseudomonadati</taxon>
        <taxon>Bacteroidota</taxon>
        <taxon>Sphingobacteriia</taxon>
        <taxon>Sphingobacteriales</taxon>
        <taxon>Sphingobacteriaceae</taxon>
        <taxon>Sphingobacterium</taxon>
    </lineage>
</organism>
<name>A0A1I6U6B5_9SPHI</name>
<dbReference type="STRING" id="683125.SAMN05660206_10814"/>
<keyword evidence="3" id="KW-1185">Reference proteome</keyword>
<dbReference type="OrthoDB" id="1432119at2"/>
<keyword evidence="1" id="KW-0175">Coiled coil</keyword>
<sequence>MSLHKQPDLKEAVLNLSQKEKDKLLVRLVGKDKMLMKQLHFQLLEDQIDLEDRIEKLKERLQDLFAEGRHSIKNLPMYSHYKGLQMLLRQASGIINEHEKITKDKFSEVECRIYILKEAFQRFPRLFEPTAIHPGLKLAEYVKARLRITTNKFDKLHEDLQFDLQESMQQVLDFAQEHGLI</sequence>
<evidence type="ECO:0000313" key="3">
    <source>
        <dbReference type="Proteomes" id="UP000198785"/>
    </source>
</evidence>
<proteinExistence type="predicted"/>